<protein>
    <recommendedName>
        <fullName evidence="4">ATP synthase F0 subunit 8</fullName>
    </recommendedName>
</protein>
<sequence length="36" mass="4571">MRLCFRWQLSLIFIFMLLFLLLLIKRERFLQRPPCD</sequence>
<evidence type="ECO:0000313" key="2">
    <source>
        <dbReference type="EMBL" id="CAL1267558.1"/>
    </source>
</evidence>
<evidence type="ECO:0008006" key="4">
    <source>
        <dbReference type="Google" id="ProtNLM"/>
    </source>
</evidence>
<feature type="transmembrane region" description="Helical" evidence="1">
    <location>
        <begin position="6"/>
        <end position="24"/>
    </location>
</feature>
<dbReference type="AlphaFoldDB" id="A0AAV1ZBG2"/>
<comment type="caution">
    <text evidence="2">The sequence shown here is derived from an EMBL/GenBank/DDBJ whole genome shotgun (WGS) entry which is preliminary data.</text>
</comment>
<keyword evidence="3" id="KW-1185">Reference proteome</keyword>
<organism evidence="2 3">
    <name type="scientific">Larinioides sclopetarius</name>
    <dbReference type="NCBI Taxonomy" id="280406"/>
    <lineage>
        <taxon>Eukaryota</taxon>
        <taxon>Metazoa</taxon>
        <taxon>Ecdysozoa</taxon>
        <taxon>Arthropoda</taxon>
        <taxon>Chelicerata</taxon>
        <taxon>Arachnida</taxon>
        <taxon>Araneae</taxon>
        <taxon>Araneomorphae</taxon>
        <taxon>Entelegynae</taxon>
        <taxon>Araneoidea</taxon>
        <taxon>Araneidae</taxon>
        <taxon>Larinioides</taxon>
    </lineage>
</organism>
<keyword evidence="1" id="KW-0472">Membrane</keyword>
<keyword evidence="1" id="KW-0812">Transmembrane</keyword>
<dbReference type="EMBL" id="CAXIEN010000029">
    <property type="protein sequence ID" value="CAL1267558.1"/>
    <property type="molecule type" value="Genomic_DNA"/>
</dbReference>
<evidence type="ECO:0000313" key="3">
    <source>
        <dbReference type="Proteomes" id="UP001497382"/>
    </source>
</evidence>
<keyword evidence="1" id="KW-1133">Transmembrane helix</keyword>
<proteinExistence type="predicted"/>
<dbReference type="Proteomes" id="UP001497382">
    <property type="component" value="Unassembled WGS sequence"/>
</dbReference>
<reference evidence="2 3" key="1">
    <citation type="submission" date="2024-04" db="EMBL/GenBank/DDBJ databases">
        <authorList>
            <person name="Rising A."/>
            <person name="Reimegard J."/>
            <person name="Sonavane S."/>
            <person name="Akerstrom W."/>
            <person name="Nylinder S."/>
            <person name="Hedman E."/>
            <person name="Kallberg Y."/>
        </authorList>
    </citation>
    <scope>NUCLEOTIDE SEQUENCE [LARGE SCALE GENOMIC DNA]</scope>
</reference>
<gene>
    <name evidence="2" type="ORF">LARSCL_LOCUS3744</name>
</gene>
<evidence type="ECO:0000256" key="1">
    <source>
        <dbReference type="SAM" id="Phobius"/>
    </source>
</evidence>
<accession>A0AAV1ZBG2</accession>
<name>A0AAV1ZBG2_9ARAC</name>